<comment type="caution">
    <text evidence="3">The sequence shown here is derived from an EMBL/GenBank/DDBJ whole genome shotgun (WGS) entry which is preliminary data.</text>
</comment>
<accession>X1TIY0</accession>
<evidence type="ECO:0000256" key="2">
    <source>
        <dbReference type="ARBA" id="ARBA00022803"/>
    </source>
</evidence>
<feature type="non-terminal residue" evidence="3">
    <location>
        <position position="1"/>
    </location>
</feature>
<dbReference type="SMART" id="SM00028">
    <property type="entry name" value="TPR"/>
    <property type="match status" value="3"/>
</dbReference>
<dbReference type="PROSITE" id="PS50005">
    <property type="entry name" value="TPR"/>
    <property type="match status" value="1"/>
</dbReference>
<keyword evidence="2" id="KW-0802">TPR repeat</keyword>
<dbReference type="AlphaFoldDB" id="X1TIY0"/>
<name>X1TIY0_9ZZZZ</name>
<dbReference type="Pfam" id="PF07719">
    <property type="entry name" value="TPR_2"/>
    <property type="match status" value="1"/>
</dbReference>
<keyword evidence="1" id="KW-0677">Repeat</keyword>
<dbReference type="EMBL" id="BARW01033013">
    <property type="protein sequence ID" value="GAJ05239.1"/>
    <property type="molecule type" value="Genomic_DNA"/>
</dbReference>
<proteinExistence type="predicted"/>
<organism evidence="3">
    <name type="scientific">marine sediment metagenome</name>
    <dbReference type="NCBI Taxonomy" id="412755"/>
    <lineage>
        <taxon>unclassified sequences</taxon>
        <taxon>metagenomes</taxon>
        <taxon>ecological metagenomes</taxon>
    </lineage>
</organism>
<gene>
    <name evidence="3" type="ORF">S12H4_52109</name>
</gene>
<evidence type="ECO:0000256" key="1">
    <source>
        <dbReference type="ARBA" id="ARBA00022737"/>
    </source>
</evidence>
<sequence length="128" mass="14830">AKNFQEALKWNPYFGVMYYGLGQIISQKGIYTPAIENFEKAERYIDHPDLPGKLAYLYLKKGQVDRAIVKLKQAISYQKTEKSMIPLYADLGNNYIRMRRYEAAEIAFKDALNINPKITYNDSGNYCN</sequence>
<reference evidence="3" key="1">
    <citation type="journal article" date="2014" name="Front. Microbiol.">
        <title>High frequency of phylogenetically diverse reductive dehalogenase-homologous genes in deep subseafloor sedimentary metagenomes.</title>
        <authorList>
            <person name="Kawai M."/>
            <person name="Futagami T."/>
            <person name="Toyoda A."/>
            <person name="Takaki Y."/>
            <person name="Nishi S."/>
            <person name="Hori S."/>
            <person name="Arai W."/>
            <person name="Tsubouchi T."/>
            <person name="Morono Y."/>
            <person name="Uchiyama I."/>
            <person name="Ito T."/>
            <person name="Fujiyama A."/>
            <person name="Inagaki F."/>
            <person name="Takami H."/>
        </authorList>
    </citation>
    <scope>NUCLEOTIDE SEQUENCE</scope>
    <source>
        <strain evidence="3">Expedition CK06-06</strain>
    </source>
</reference>
<dbReference type="InterPro" id="IPR013105">
    <property type="entry name" value="TPR_2"/>
</dbReference>
<dbReference type="Pfam" id="PF13181">
    <property type="entry name" value="TPR_8"/>
    <property type="match status" value="1"/>
</dbReference>
<protein>
    <submittedName>
        <fullName evidence="3">Uncharacterized protein</fullName>
    </submittedName>
</protein>
<dbReference type="InterPro" id="IPR019734">
    <property type="entry name" value="TPR_rpt"/>
</dbReference>
<dbReference type="InterPro" id="IPR011990">
    <property type="entry name" value="TPR-like_helical_dom_sf"/>
</dbReference>
<dbReference type="SUPFAM" id="SSF48452">
    <property type="entry name" value="TPR-like"/>
    <property type="match status" value="1"/>
</dbReference>
<evidence type="ECO:0000313" key="3">
    <source>
        <dbReference type="EMBL" id="GAJ05239.1"/>
    </source>
</evidence>
<dbReference type="Gene3D" id="1.25.40.10">
    <property type="entry name" value="Tetratricopeptide repeat domain"/>
    <property type="match status" value="2"/>
</dbReference>